<sequence>MPHLPEQDRIFLQRLNGHPVLRARFESLLGVVEDAGGDLEKADAAERRVIEEVRQMGNEVLTAWAQNGIARSAARVGQASAGRSGGKKLYWHTTFGDITVEEPLWRVGTQSERRFSERAGVACRGTSLALQRVLADFGADVPFGQVPDKLREPYGIAMPVSTAQRITEPHAQAIYEQETAREEVTGAKNSRTFIGEIDGSMVPVVEVSPDAQDKRQGKTLLWKEVRLCLVHPVGSATPSFGGHFAGGAEESGRQWARCAAKAGFGPGSHLHAVGDGAAWITSQLDLRFGTQGAFLVDFFHLCEYLGDASKVCAASDPKAWMEKQKSRLHANQVDAVLEALAPWVEADHDDHPVTACDRYIRNRLSQLDYPGAIQRGLPIGSGEIESAHRYVIQERLKLPGAWWAPRNVEAMLALRINRANREWADYWKGLEKQAA</sequence>
<keyword evidence="2" id="KW-1185">Reference proteome</keyword>
<dbReference type="EMBL" id="SPMX01000041">
    <property type="protein sequence ID" value="NMQ06367.1"/>
    <property type="molecule type" value="Genomic_DNA"/>
</dbReference>
<name>A0ABX1T9L1_9PROT</name>
<accession>A0ABX1T9L1</accession>
<evidence type="ECO:0000313" key="2">
    <source>
        <dbReference type="Proteomes" id="UP000886469"/>
    </source>
</evidence>
<proteinExistence type="predicted"/>
<protein>
    <submittedName>
        <fullName evidence="1">ISKra4 family transposase</fullName>
    </submittedName>
</protein>
<organism evidence="1 2">
    <name type="scientific">Candidatus Accumulibacter contiguus</name>
    <dbReference type="NCBI Taxonomy" id="2954381"/>
    <lineage>
        <taxon>Bacteria</taxon>
        <taxon>Pseudomonadati</taxon>
        <taxon>Pseudomonadota</taxon>
        <taxon>Betaproteobacteria</taxon>
        <taxon>Candidatus Accumulibacter</taxon>
    </lineage>
</organism>
<reference evidence="1" key="1">
    <citation type="submission" date="2019-03" db="EMBL/GenBank/DDBJ databases">
        <title>Metabolic reconstructions from genomes of highly enriched 'Candidatus Accumulibacter' and 'Candidatus Competibacter' bioreactor populations.</title>
        <authorList>
            <person name="Annavajhala M.K."/>
            <person name="Welles L."/>
            <person name="Abbas B."/>
            <person name="Sorokin D."/>
            <person name="Park H."/>
            <person name="Van Loosdrecht M."/>
            <person name="Chandran K."/>
        </authorList>
    </citation>
    <scope>NUCLEOTIDE SEQUENCE</scope>
    <source>
        <strain evidence="1">SBR_L</strain>
    </source>
</reference>
<dbReference type="RefSeq" id="WP_169070921.1">
    <property type="nucleotide sequence ID" value="NZ_SPMX01000041.1"/>
</dbReference>
<evidence type="ECO:0000313" key="1">
    <source>
        <dbReference type="EMBL" id="NMQ06367.1"/>
    </source>
</evidence>
<dbReference type="Proteomes" id="UP000886469">
    <property type="component" value="Unassembled WGS sequence"/>
</dbReference>
<comment type="caution">
    <text evidence="1">The sequence shown here is derived from an EMBL/GenBank/DDBJ whole genome shotgun (WGS) entry which is preliminary data.</text>
</comment>
<gene>
    <name evidence="1" type="ORF">E4Q08_14475</name>
</gene>